<keyword evidence="3" id="KW-1185">Reference proteome</keyword>
<proteinExistence type="predicted"/>
<evidence type="ECO:0000313" key="3">
    <source>
        <dbReference type="Proteomes" id="UP000010552"/>
    </source>
</evidence>
<dbReference type="eggNOG" id="KOG1721">
    <property type="taxonomic scope" value="Eukaryota"/>
</dbReference>
<gene>
    <name evidence="2" type="ORF">PAL_GLEAN10018957</name>
</gene>
<feature type="compositionally biased region" description="Basic and acidic residues" evidence="1">
    <location>
        <begin position="47"/>
        <end position="60"/>
    </location>
</feature>
<sequence length="60" mass="6051">MALGPATETFVLELRCLEDGGPGPDTISGEGLGGLRPPKPGGSPQAPDEHPSAEPRACRG</sequence>
<protein>
    <submittedName>
        <fullName evidence="2">Uncharacterized protein</fullName>
    </submittedName>
</protein>
<accession>L5L1D4</accession>
<name>L5L1D4_PTEAL</name>
<feature type="region of interest" description="Disordered" evidence="1">
    <location>
        <begin position="17"/>
        <end position="60"/>
    </location>
</feature>
<evidence type="ECO:0000313" key="2">
    <source>
        <dbReference type="EMBL" id="ELK17422.1"/>
    </source>
</evidence>
<dbReference type="EMBL" id="KB030406">
    <property type="protein sequence ID" value="ELK17422.1"/>
    <property type="molecule type" value="Genomic_DNA"/>
</dbReference>
<dbReference type="Proteomes" id="UP000010552">
    <property type="component" value="Unassembled WGS sequence"/>
</dbReference>
<reference evidence="3" key="1">
    <citation type="journal article" date="2013" name="Science">
        <title>Comparative analysis of bat genomes provides insight into the evolution of flight and immunity.</title>
        <authorList>
            <person name="Zhang G."/>
            <person name="Cowled C."/>
            <person name="Shi Z."/>
            <person name="Huang Z."/>
            <person name="Bishop-Lilly K.A."/>
            <person name="Fang X."/>
            <person name="Wynne J.W."/>
            <person name="Xiong Z."/>
            <person name="Baker M.L."/>
            <person name="Zhao W."/>
            <person name="Tachedjian M."/>
            <person name="Zhu Y."/>
            <person name="Zhou P."/>
            <person name="Jiang X."/>
            <person name="Ng J."/>
            <person name="Yang L."/>
            <person name="Wu L."/>
            <person name="Xiao J."/>
            <person name="Feng Y."/>
            <person name="Chen Y."/>
            <person name="Sun X."/>
            <person name="Zhang Y."/>
            <person name="Marsh G.A."/>
            <person name="Crameri G."/>
            <person name="Broder C.C."/>
            <person name="Frey K.G."/>
            <person name="Wang L.F."/>
            <person name="Wang J."/>
        </authorList>
    </citation>
    <scope>NUCLEOTIDE SEQUENCE [LARGE SCALE GENOMIC DNA]</scope>
</reference>
<dbReference type="AlphaFoldDB" id="L5L1D4"/>
<dbReference type="InParanoid" id="L5L1D4"/>
<evidence type="ECO:0000256" key="1">
    <source>
        <dbReference type="SAM" id="MobiDB-lite"/>
    </source>
</evidence>
<organism evidence="2 3">
    <name type="scientific">Pteropus alecto</name>
    <name type="common">Black flying fox</name>
    <dbReference type="NCBI Taxonomy" id="9402"/>
    <lineage>
        <taxon>Eukaryota</taxon>
        <taxon>Metazoa</taxon>
        <taxon>Chordata</taxon>
        <taxon>Craniata</taxon>
        <taxon>Vertebrata</taxon>
        <taxon>Euteleostomi</taxon>
        <taxon>Mammalia</taxon>
        <taxon>Eutheria</taxon>
        <taxon>Laurasiatheria</taxon>
        <taxon>Chiroptera</taxon>
        <taxon>Yinpterochiroptera</taxon>
        <taxon>Pteropodoidea</taxon>
        <taxon>Pteropodidae</taxon>
        <taxon>Pteropodinae</taxon>
        <taxon>Pteropus</taxon>
    </lineage>
</organism>